<keyword evidence="1" id="KW-0547">Nucleotide-binding</keyword>
<gene>
    <name evidence="4" type="ORF">Ocin01_17313</name>
</gene>
<comment type="caution">
    <text evidence="4">The sequence shown here is derived from an EMBL/GenBank/DDBJ whole genome shotgun (WGS) entry which is preliminary data.</text>
</comment>
<sequence>MSTSATDSLTHQQVAIKKLSPFHNKESAKRVYRELKLLRLVNHSNVIKLLDVFTPQPSLKHFEDIYLVKELMDGEFLAHKKEFNHSQISYFIYQILSAVKYLKSIGIQHLDIKQILHGSRSVLQMEYNEKVDIWSIGCIFGEIIKGSVLFPGDYRLDQYNKITEKLGHQVKHFIDKIPKPIMKTYVENQPHCESWGFEDFFRFAFSRNNLAISDTHRFRSGNGRDLLSKMLVIDPEHRISVEEALKHPYISLWDENTEANATVQPNSIIDAVDEHEQERGVDEWKKMIWEKISG</sequence>
<reference evidence="4 5" key="1">
    <citation type="journal article" date="2016" name="Genome Biol. Evol.">
        <title>Gene Family Evolution Reflects Adaptation to Soil Environmental Stressors in the Genome of the Collembolan Orchesella cincta.</title>
        <authorList>
            <person name="Faddeeva-Vakhrusheva A."/>
            <person name="Derks M.F."/>
            <person name="Anvar S.Y."/>
            <person name="Agamennone V."/>
            <person name="Suring W."/>
            <person name="Smit S."/>
            <person name="van Straalen N.M."/>
            <person name="Roelofs D."/>
        </authorList>
    </citation>
    <scope>NUCLEOTIDE SEQUENCE [LARGE SCALE GENOMIC DNA]</scope>
    <source>
        <tissue evidence="4">Mixed pool</tissue>
    </source>
</reference>
<dbReference type="InterPro" id="IPR000719">
    <property type="entry name" value="Prot_kinase_dom"/>
</dbReference>
<dbReference type="GO" id="GO:0004672">
    <property type="term" value="F:protein kinase activity"/>
    <property type="evidence" value="ECO:0007669"/>
    <property type="project" value="InterPro"/>
</dbReference>
<protein>
    <submittedName>
        <fullName evidence="4">Stress-activated protein kinase JNK</fullName>
    </submittedName>
</protein>
<dbReference type="Gene3D" id="3.30.200.20">
    <property type="entry name" value="Phosphorylase Kinase, domain 1"/>
    <property type="match status" value="1"/>
</dbReference>
<dbReference type="Gene3D" id="1.10.510.10">
    <property type="entry name" value="Transferase(Phosphotransferase) domain 1"/>
    <property type="match status" value="1"/>
</dbReference>
<evidence type="ECO:0000259" key="3">
    <source>
        <dbReference type="PROSITE" id="PS50011"/>
    </source>
</evidence>
<dbReference type="OrthoDB" id="193931at2759"/>
<dbReference type="EMBL" id="LJIJ01002690">
    <property type="protein sequence ID" value="ODM89368.1"/>
    <property type="molecule type" value="Genomic_DNA"/>
</dbReference>
<dbReference type="PANTHER" id="PTHR24055">
    <property type="entry name" value="MITOGEN-ACTIVATED PROTEIN KINASE"/>
    <property type="match status" value="1"/>
</dbReference>
<dbReference type="STRING" id="48709.A0A1D2M8R5"/>
<feature type="domain" description="Protein kinase" evidence="3">
    <location>
        <begin position="1"/>
        <end position="250"/>
    </location>
</feature>
<keyword evidence="2" id="KW-0067">ATP-binding</keyword>
<dbReference type="Proteomes" id="UP000094527">
    <property type="component" value="Unassembled WGS sequence"/>
</dbReference>
<evidence type="ECO:0000256" key="2">
    <source>
        <dbReference type="ARBA" id="ARBA00022840"/>
    </source>
</evidence>
<evidence type="ECO:0000256" key="1">
    <source>
        <dbReference type="ARBA" id="ARBA00022741"/>
    </source>
</evidence>
<keyword evidence="4" id="KW-0418">Kinase</keyword>
<keyword evidence="5" id="KW-1185">Reference proteome</keyword>
<dbReference type="AlphaFoldDB" id="A0A1D2M8R5"/>
<accession>A0A1D2M8R5</accession>
<keyword evidence="4" id="KW-0808">Transferase</keyword>
<proteinExistence type="predicted"/>
<dbReference type="SUPFAM" id="SSF56112">
    <property type="entry name" value="Protein kinase-like (PK-like)"/>
    <property type="match status" value="1"/>
</dbReference>
<organism evidence="4 5">
    <name type="scientific">Orchesella cincta</name>
    <name type="common">Springtail</name>
    <name type="synonym">Podura cincta</name>
    <dbReference type="NCBI Taxonomy" id="48709"/>
    <lineage>
        <taxon>Eukaryota</taxon>
        <taxon>Metazoa</taxon>
        <taxon>Ecdysozoa</taxon>
        <taxon>Arthropoda</taxon>
        <taxon>Hexapoda</taxon>
        <taxon>Collembola</taxon>
        <taxon>Entomobryomorpha</taxon>
        <taxon>Entomobryoidea</taxon>
        <taxon>Orchesellidae</taxon>
        <taxon>Orchesellinae</taxon>
        <taxon>Orchesella</taxon>
    </lineage>
</organism>
<name>A0A1D2M8R5_ORCCI</name>
<dbReference type="GO" id="GO:0005524">
    <property type="term" value="F:ATP binding"/>
    <property type="evidence" value="ECO:0007669"/>
    <property type="project" value="UniProtKB-KW"/>
</dbReference>
<evidence type="ECO:0000313" key="4">
    <source>
        <dbReference type="EMBL" id="ODM89368.1"/>
    </source>
</evidence>
<dbReference type="PROSITE" id="PS50011">
    <property type="entry name" value="PROTEIN_KINASE_DOM"/>
    <property type="match status" value="1"/>
</dbReference>
<dbReference type="Pfam" id="PF00069">
    <property type="entry name" value="Pkinase"/>
    <property type="match status" value="2"/>
</dbReference>
<dbReference type="InterPro" id="IPR011009">
    <property type="entry name" value="Kinase-like_dom_sf"/>
</dbReference>
<evidence type="ECO:0000313" key="5">
    <source>
        <dbReference type="Proteomes" id="UP000094527"/>
    </source>
</evidence>
<dbReference type="InterPro" id="IPR050117">
    <property type="entry name" value="MAPK"/>
</dbReference>